<protein>
    <submittedName>
        <fullName evidence="2">Cytochrome P450</fullName>
    </submittedName>
</protein>
<dbReference type="InterPro" id="IPR036396">
    <property type="entry name" value="Cyt_P450_sf"/>
</dbReference>
<dbReference type="GO" id="GO:0016705">
    <property type="term" value="F:oxidoreductase activity, acting on paired donors, with incorporation or reduction of molecular oxygen"/>
    <property type="evidence" value="ECO:0007669"/>
    <property type="project" value="InterPro"/>
</dbReference>
<evidence type="ECO:0000313" key="2">
    <source>
        <dbReference type="EMBL" id="KAF2014077.1"/>
    </source>
</evidence>
<dbReference type="GeneID" id="54290709"/>
<accession>A0A6A5XMK7</accession>
<comment type="cofactor">
    <cofactor evidence="1">
        <name>heme</name>
        <dbReference type="ChEBI" id="CHEBI:30413"/>
    </cofactor>
</comment>
<dbReference type="CDD" id="cd11051">
    <property type="entry name" value="CYP59-like"/>
    <property type="match status" value="1"/>
</dbReference>
<dbReference type="InterPro" id="IPR002401">
    <property type="entry name" value="Cyt_P450_E_grp-I"/>
</dbReference>
<feature type="binding site" description="axial binding residue" evidence="1">
    <location>
        <position position="413"/>
    </location>
    <ligand>
        <name>heme</name>
        <dbReference type="ChEBI" id="CHEBI:30413"/>
    </ligand>
    <ligandPart>
        <name>Fe</name>
        <dbReference type="ChEBI" id="CHEBI:18248"/>
    </ligandPart>
</feature>
<reference evidence="2" key="1">
    <citation type="journal article" date="2020" name="Stud. Mycol.">
        <title>101 Dothideomycetes genomes: a test case for predicting lifestyles and emergence of pathogens.</title>
        <authorList>
            <person name="Haridas S."/>
            <person name="Albert R."/>
            <person name="Binder M."/>
            <person name="Bloem J."/>
            <person name="Labutti K."/>
            <person name="Salamov A."/>
            <person name="Andreopoulos B."/>
            <person name="Baker S."/>
            <person name="Barry K."/>
            <person name="Bills G."/>
            <person name="Bluhm B."/>
            <person name="Cannon C."/>
            <person name="Castanera R."/>
            <person name="Culley D."/>
            <person name="Daum C."/>
            <person name="Ezra D."/>
            <person name="Gonzalez J."/>
            <person name="Henrissat B."/>
            <person name="Kuo A."/>
            <person name="Liang C."/>
            <person name="Lipzen A."/>
            <person name="Lutzoni F."/>
            <person name="Magnuson J."/>
            <person name="Mondo S."/>
            <person name="Nolan M."/>
            <person name="Ohm R."/>
            <person name="Pangilinan J."/>
            <person name="Park H.-J."/>
            <person name="Ramirez L."/>
            <person name="Alfaro M."/>
            <person name="Sun H."/>
            <person name="Tritt A."/>
            <person name="Yoshinaga Y."/>
            <person name="Zwiers L.-H."/>
            <person name="Turgeon B."/>
            <person name="Goodwin S."/>
            <person name="Spatafora J."/>
            <person name="Crous P."/>
            <person name="Grigoriev I."/>
        </authorList>
    </citation>
    <scope>NUCLEOTIDE SEQUENCE</scope>
    <source>
        <strain evidence="2">CBS 175.79</strain>
    </source>
</reference>
<dbReference type="OrthoDB" id="10029320at2759"/>
<dbReference type="Gene3D" id="1.10.630.10">
    <property type="entry name" value="Cytochrome P450"/>
    <property type="match status" value="1"/>
</dbReference>
<dbReference type="Proteomes" id="UP000799778">
    <property type="component" value="Unassembled WGS sequence"/>
</dbReference>
<evidence type="ECO:0000313" key="3">
    <source>
        <dbReference type="Proteomes" id="UP000799778"/>
    </source>
</evidence>
<keyword evidence="1" id="KW-0349">Heme</keyword>
<dbReference type="AlphaFoldDB" id="A0A6A5XMK7"/>
<dbReference type="PRINTS" id="PR00463">
    <property type="entry name" value="EP450I"/>
</dbReference>
<dbReference type="InterPro" id="IPR001128">
    <property type="entry name" value="Cyt_P450"/>
</dbReference>
<sequence length="484" mass="55380">MPQHSKLAGHLFVLKKHMDHFPPDCTINTPFTEMARQFPGGMFYFDLWPFTKPILFVNNPFGALQWQQALFDKPSEIRDAFSNLTGGPNIFTMKEKPWKYWRAVFNPGFSAAHILELVPMIVTETETFCQILEDQSKHVISAVTLETRLHYQTSENKFASDLRRQIEWTSFGSELNPFDRYNVFRPLILWINSRRIHKFLHAEITKRYAALGIDKGLQHRSHKLNSIMTLVLSNFIKENEQAPQRISLSEFTNVAAAQLRLFLFAGHDTTSSTLIYSYHLLATHPESLARVRAEMNEVLGPAAKTPALLRERPALLNQLPYTLAVIKETLRLFPPASGFREGKSDVSIFDEDGTAYPTDGCYVWVVHLALQRDPKYWKDPHSFIPERWLVGPGDPLYPVKGAWRPFEFGPQNCLGQSLALVEIKVVLAMTIRSFDIQPAYEEWDEIHKITRTRTVYGNRAYQVEGGGGGAHPSERYPCTVQTVL</sequence>
<dbReference type="GO" id="GO:0005506">
    <property type="term" value="F:iron ion binding"/>
    <property type="evidence" value="ECO:0007669"/>
    <property type="project" value="InterPro"/>
</dbReference>
<dbReference type="SUPFAM" id="SSF48264">
    <property type="entry name" value="Cytochrome P450"/>
    <property type="match status" value="1"/>
</dbReference>
<dbReference type="PRINTS" id="PR00385">
    <property type="entry name" value="P450"/>
</dbReference>
<dbReference type="PANTHER" id="PTHR24305:SF222">
    <property type="entry name" value="CYTOCHROME P450 MONOOXYGENASE STCS"/>
    <property type="match status" value="1"/>
</dbReference>
<keyword evidence="3" id="KW-1185">Reference proteome</keyword>
<dbReference type="GO" id="GO:0004497">
    <property type="term" value="F:monooxygenase activity"/>
    <property type="evidence" value="ECO:0007669"/>
    <property type="project" value="InterPro"/>
</dbReference>
<keyword evidence="1" id="KW-0479">Metal-binding</keyword>
<keyword evidence="1" id="KW-0408">Iron</keyword>
<name>A0A6A5XMK7_9PLEO</name>
<dbReference type="InterPro" id="IPR050121">
    <property type="entry name" value="Cytochrome_P450_monoxygenase"/>
</dbReference>
<dbReference type="RefSeq" id="XP_033382416.1">
    <property type="nucleotide sequence ID" value="XM_033533312.1"/>
</dbReference>
<dbReference type="GO" id="GO:0020037">
    <property type="term" value="F:heme binding"/>
    <property type="evidence" value="ECO:0007669"/>
    <property type="project" value="InterPro"/>
</dbReference>
<dbReference type="Pfam" id="PF00067">
    <property type="entry name" value="p450"/>
    <property type="match status" value="1"/>
</dbReference>
<dbReference type="PANTHER" id="PTHR24305">
    <property type="entry name" value="CYTOCHROME P450"/>
    <property type="match status" value="1"/>
</dbReference>
<organism evidence="2 3">
    <name type="scientific">Aaosphaeria arxii CBS 175.79</name>
    <dbReference type="NCBI Taxonomy" id="1450172"/>
    <lineage>
        <taxon>Eukaryota</taxon>
        <taxon>Fungi</taxon>
        <taxon>Dikarya</taxon>
        <taxon>Ascomycota</taxon>
        <taxon>Pezizomycotina</taxon>
        <taxon>Dothideomycetes</taxon>
        <taxon>Pleosporomycetidae</taxon>
        <taxon>Pleosporales</taxon>
        <taxon>Pleosporales incertae sedis</taxon>
        <taxon>Aaosphaeria</taxon>
    </lineage>
</organism>
<proteinExistence type="predicted"/>
<dbReference type="EMBL" id="ML978071">
    <property type="protein sequence ID" value="KAF2014077.1"/>
    <property type="molecule type" value="Genomic_DNA"/>
</dbReference>
<gene>
    <name evidence="2" type="ORF">BU24DRAFT_483996</name>
</gene>
<evidence type="ECO:0000256" key="1">
    <source>
        <dbReference type="PIRSR" id="PIRSR602401-1"/>
    </source>
</evidence>